<name>A0A6S7B1F8_9BURK</name>
<reference evidence="2 3" key="1">
    <citation type="submission" date="2020-04" db="EMBL/GenBank/DDBJ databases">
        <authorList>
            <person name="De Canck E."/>
        </authorList>
    </citation>
    <scope>NUCLEOTIDE SEQUENCE [LARGE SCALE GENOMIC DNA]</scope>
    <source>
        <strain evidence="2 3">LMG 28614</strain>
    </source>
</reference>
<feature type="region of interest" description="Disordered" evidence="1">
    <location>
        <begin position="49"/>
        <end position="75"/>
    </location>
</feature>
<accession>A0A6S7B1F8</accession>
<sequence>MGDNDNEWPDDAALDDAGAAARARDGDADEGVWLLRRMFSQIITGGPASDRCAGMPSPATKRLRAQRTTANGCKR</sequence>
<feature type="region of interest" description="Disordered" evidence="1">
    <location>
        <begin position="1"/>
        <end position="26"/>
    </location>
</feature>
<gene>
    <name evidence="2" type="ORF">LMG28614_01849</name>
</gene>
<evidence type="ECO:0000313" key="2">
    <source>
        <dbReference type="EMBL" id="CAB3784023.1"/>
    </source>
</evidence>
<evidence type="ECO:0000256" key="1">
    <source>
        <dbReference type="SAM" id="MobiDB-lite"/>
    </source>
</evidence>
<dbReference type="EMBL" id="CADIKK010000007">
    <property type="protein sequence ID" value="CAB3784023.1"/>
    <property type="molecule type" value="Genomic_DNA"/>
</dbReference>
<keyword evidence="3" id="KW-1185">Reference proteome</keyword>
<dbReference type="RefSeq" id="WP_175149233.1">
    <property type="nucleotide sequence ID" value="NZ_CADIKK010000007.1"/>
</dbReference>
<evidence type="ECO:0000313" key="3">
    <source>
        <dbReference type="Proteomes" id="UP000494365"/>
    </source>
</evidence>
<protein>
    <submittedName>
        <fullName evidence="2">Uncharacterized protein</fullName>
    </submittedName>
</protein>
<dbReference type="Proteomes" id="UP000494365">
    <property type="component" value="Unassembled WGS sequence"/>
</dbReference>
<feature type="compositionally biased region" description="Polar residues" evidence="1">
    <location>
        <begin position="66"/>
        <end position="75"/>
    </location>
</feature>
<proteinExistence type="predicted"/>
<organism evidence="2 3">
    <name type="scientific">Paraburkholderia ultramafica</name>
    <dbReference type="NCBI Taxonomy" id="1544867"/>
    <lineage>
        <taxon>Bacteria</taxon>
        <taxon>Pseudomonadati</taxon>
        <taxon>Pseudomonadota</taxon>
        <taxon>Betaproteobacteria</taxon>
        <taxon>Burkholderiales</taxon>
        <taxon>Burkholderiaceae</taxon>
        <taxon>Paraburkholderia</taxon>
    </lineage>
</organism>
<dbReference type="AlphaFoldDB" id="A0A6S7B1F8"/>
<feature type="compositionally biased region" description="Acidic residues" evidence="1">
    <location>
        <begin position="1"/>
        <end position="14"/>
    </location>
</feature>